<dbReference type="AlphaFoldDB" id="A0A3E2VVU0"/>
<dbReference type="Pfam" id="PF20026">
    <property type="entry name" value="DUF6434"/>
    <property type="match status" value="1"/>
</dbReference>
<accession>A0A3E2VVU0</accession>
<dbReference type="Proteomes" id="UP000260025">
    <property type="component" value="Unassembled WGS sequence"/>
</dbReference>
<dbReference type="InterPro" id="IPR045492">
    <property type="entry name" value="DUF6434"/>
</dbReference>
<comment type="caution">
    <text evidence="2">The sequence shown here is derived from an EMBL/GenBank/DDBJ whole genome shotgun (WGS) entry which is preliminary data.</text>
</comment>
<dbReference type="Gene3D" id="1.10.720.30">
    <property type="entry name" value="SAP domain"/>
    <property type="match status" value="1"/>
</dbReference>
<feature type="domain" description="DUF6434" evidence="1">
    <location>
        <begin position="71"/>
        <end position="127"/>
    </location>
</feature>
<dbReference type="SUPFAM" id="SSF68906">
    <property type="entry name" value="SAP domain"/>
    <property type="match status" value="1"/>
</dbReference>
<dbReference type="Pfam" id="PF18953">
    <property type="entry name" value="SAP_new25"/>
    <property type="match status" value="1"/>
</dbReference>
<dbReference type="OrthoDB" id="9778090at2"/>
<dbReference type="EMBL" id="QVEV01000017">
    <property type="protein sequence ID" value="RGC14862.1"/>
    <property type="molecule type" value="Genomic_DNA"/>
</dbReference>
<dbReference type="InterPro" id="IPR036361">
    <property type="entry name" value="SAP_dom_sf"/>
</dbReference>
<proteinExistence type="predicted"/>
<name>A0A3E2VVU0_CLOIN</name>
<gene>
    <name evidence="2" type="ORF">DXA38_12405</name>
</gene>
<sequence>MKRPELSKTLTPEQFQENYYRKEELQTFLKVCKVSASGSKEELNARILHILQGGTGAIAAGKRAQKCTRIEPLYLDSIIEEDIVCSQLHRAFFKSVIGSKFSFHVEFQDWLKTHAGLRYQDAVDAWYDLLEQKKHRKTKIQAQFEYNAYIRAFFADNPGRSLKEAIACWKYRKAIPGPHVYQKEDISILD</sequence>
<reference evidence="2 3" key="1">
    <citation type="submission" date="2018-08" db="EMBL/GenBank/DDBJ databases">
        <title>A genome reference for cultivated species of the human gut microbiota.</title>
        <authorList>
            <person name="Zou Y."/>
            <person name="Xue W."/>
            <person name="Luo G."/>
        </authorList>
    </citation>
    <scope>NUCLEOTIDE SEQUENCE [LARGE SCALE GENOMIC DNA]</scope>
    <source>
        <strain evidence="2 3">OF01-2LB</strain>
    </source>
</reference>
<evidence type="ECO:0000259" key="1">
    <source>
        <dbReference type="Pfam" id="PF20026"/>
    </source>
</evidence>
<protein>
    <recommendedName>
        <fullName evidence="1">DUF6434 domain-containing protein</fullName>
    </recommendedName>
</protein>
<organism evidence="2 3">
    <name type="scientific">Clostridium innocuum</name>
    <dbReference type="NCBI Taxonomy" id="1522"/>
    <lineage>
        <taxon>Bacteria</taxon>
        <taxon>Bacillati</taxon>
        <taxon>Bacillota</taxon>
        <taxon>Clostridia</taxon>
        <taxon>Eubacteriales</taxon>
        <taxon>Clostridiaceae</taxon>
        <taxon>Clostridium</taxon>
    </lineage>
</organism>
<evidence type="ECO:0000313" key="2">
    <source>
        <dbReference type="EMBL" id="RGC14862.1"/>
    </source>
</evidence>
<evidence type="ECO:0000313" key="3">
    <source>
        <dbReference type="Proteomes" id="UP000260025"/>
    </source>
</evidence>
<dbReference type="RefSeq" id="WP_117443446.1">
    <property type="nucleotide sequence ID" value="NZ_JAJFEN010000014.1"/>
</dbReference>